<dbReference type="RefSeq" id="WP_145081095.1">
    <property type="nucleotide sequence ID" value="NZ_VLKH01000003.1"/>
</dbReference>
<dbReference type="GO" id="GO:0051536">
    <property type="term" value="F:iron-sulfur cluster binding"/>
    <property type="evidence" value="ECO:0007669"/>
    <property type="project" value="InterPro"/>
</dbReference>
<dbReference type="OrthoDB" id="573392at2"/>
<keyword evidence="1" id="KW-0560">Oxidoreductase</keyword>
<evidence type="ECO:0000256" key="1">
    <source>
        <dbReference type="ARBA" id="ARBA00023002"/>
    </source>
</evidence>
<gene>
    <name evidence="2" type="ORF">LY60_01133</name>
</gene>
<dbReference type="SUPFAM" id="SSF54292">
    <property type="entry name" value="2Fe-2S ferredoxin-like"/>
    <property type="match status" value="1"/>
</dbReference>
<organism evidence="2 3">
    <name type="scientific">Sedimentibacter saalensis</name>
    <dbReference type="NCBI Taxonomy" id="130788"/>
    <lineage>
        <taxon>Bacteria</taxon>
        <taxon>Bacillati</taxon>
        <taxon>Bacillota</taxon>
        <taxon>Tissierellia</taxon>
        <taxon>Sedimentibacter</taxon>
    </lineage>
</organism>
<evidence type="ECO:0000313" key="2">
    <source>
        <dbReference type="EMBL" id="TWH81389.1"/>
    </source>
</evidence>
<dbReference type="AlphaFoldDB" id="A0A562JE20"/>
<dbReference type="Pfam" id="PF13510">
    <property type="entry name" value="Fer2_4"/>
    <property type="match status" value="1"/>
</dbReference>
<accession>A0A562JE20</accession>
<dbReference type="InterPro" id="IPR036010">
    <property type="entry name" value="2Fe-2S_ferredoxin-like_sf"/>
</dbReference>
<dbReference type="EMBL" id="VLKH01000003">
    <property type="protein sequence ID" value="TWH81389.1"/>
    <property type="molecule type" value="Genomic_DNA"/>
</dbReference>
<keyword evidence="3" id="KW-1185">Reference proteome</keyword>
<dbReference type="GO" id="GO:0016491">
    <property type="term" value="F:oxidoreductase activity"/>
    <property type="evidence" value="ECO:0007669"/>
    <property type="project" value="UniProtKB-KW"/>
</dbReference>
<dbReference type="InterPro" id="IPR042204">
    <property type="entry name" value="2Fe-2S-bd_N"/>
</dbReference>
<name>A0A562JE20_9FIRM</name>
<protein>
    <submittedName>
        <fullName evidence="2">2Fe-2S iron-sulfur cluster protein</fullName>
    </submittedName>
</protein>
<dbReference type="Proteomes" id="UP000315343">
    <property type="component" value="Unassembled WGS sequence"/>
</dbReference>
<sequence>MTRIAEHPILGQDIREEIVTITFDGKEITAYKGEMIAAALIANGVHTFRHTERKNKPRGIYCGIGRCTDCVMIVDGIPNVRTCVTEVRDGMKVETQYGRGDWENDGK</sequence>
<comment type="caution">
    <text evidence="2">The sequence shown here is derived from an EMBL/GenBank/DDBJ whole genome shotgun (WGS) entry which is preliminary data.</text>
</comment>
<evidence type="ECO:0000313" key="3">
    <source>
        <dbReference type="Proteomes" id="UP000315343"/>
    </source>
</evidence>
<reference evidence="2 3" key="1">
    <citation type="submission" date="2019-07" db="EMBL/GenBank/DDBJ databases">
        <title>Genomic Encyclopedia of Type Strains, Phase I: the one thousand microbial genomes (KMG-I) project.</title>
        <authorList>
            <person name="Kyrpides N."/>
        </authorList>
    </citation>
    <scope>NUCLEOTIDE SEQUENCE [LARGE SCALE GENOMIC DNA]</scope>
    <source>
        <strain evidence="2 3">DSM 13558</strain>
    </source>
</reference>
<proteinExistence type="predicted"/>
<dbReference type="Gene3D" id="3.10.20.440">
    <property type="entry name" value="2Fe-2S iron-sulphur cluster binding domain, sarcosine oxidase, alpha subunit, N-terminal domain"/>
    <property type="match status" value="1"/>
</dbReference>